<proteinExistence type="predicted"/>
<keyword evidence="1" id="KW-0472">Membrane</keyword>
<gene>
    <name evidence="2" type="ORF">IAC04_02055</name>
</gene>
<protein>
    <submittedName>
        <fullName evidence="2">Uncharacterized protein</fullName>
    </submittedName>
</protein>
<reference evidence="2" key="1">
    <citation type="journal article" date="2021" name="PeerJ">
        <title>Extensive microbial diversity within the chicken gut microbiome revealed by metagenomics and culture.</title>
        <authorList>
            <person name="Gilroy R."/>
            <person name="Ravi A."/>
            <person name="Getino M."/>
            <person name="Pursley I."/>
            <person name="Horton D.L."/>
            <person name="Alikhan N.F."/>
            <person name="Baker D."/>
            <person name="Gharbi K."/>
            <person name="Hall N."/>
            <person name="Watson M."/>
            <person name="Adriaenssens E.M."/>
            <person name="Foster-Nyarko E."/>
            <person name="Jarju S."/>
            <person name="Secka A."/>
            <person name="Antonio M."/>
            <person name="Oren A."/>
            <person name="Chaudhuri R.R."/>
            <person name="La Ragione R."/>
            <person name="Hildebrand F."/>
            <person name="Pallen M.J."/>
        </authorList>
    </citation>
    <scope>NUCLEOTIDE SEQUENCE</scope>
    <source>
        <strain evidence="2">Gambia16-554</strain>
    </source>
</reference>
<comment type="caution">
    <text evidence="2">The sequence shown here is derived from an EMBL/GenBank/DDBJ whole genome shotgun (WGS) entry which is preliminary data.</text>
</comment>
<evidence type="ECO:0000313" key="3">
    <source>
        <dbReference type="Proteomes" id="UP000824115"/>
    </source>
</evidence>
<dbReference type="Proteomes" id="UP000824115">
    <property type="component" value="Unassembled WGS sequence"/>
</dbReference>
<dbReference type="AlphaFoldDB" id="A0A9D2GQ90"/>
<accession>A0A9D2GQ90</accession>
<dbReference type="EMBL" id="DXAW01000039">
    <property type="protein sequence ID" value="HIZ85255.1"/>
    <property type="molecule type" value="Genomic_DNA"/>
</dbReference>
<reference evidence="2" key="2">
    <citation type="submission" date="2021-04" db="EMBL/GenBank/DDBJ databases">
        <authorList>
            <person name="Gilroy R."/>
        </authorList>
    </citation>
    <scope>NUCLEOTIDE SEQUENCE</scope>
    <source>
        <strain evidence="2">Gambia16-554</strain>
    </source>
</reference>
<evidence type="ECO:0000256" key="1">
    <source>
        <dbReference type="SAM" id="Phobius"/>
    </source>
</evidence>
<feature type="transmembrane region" description="Helical" evidence="1">
    <location>
        <begin position="48"/>
        <end position="66"/>
    </location>
</feature>
<keyword evidence="1" id="KW-1133">Transmembrane helix</keyword>
<name>A0A9D2GQ90_9BACT</name>
<evidence type="ECO:0000313" key="2">
    <source>
        <dbReference type="EMBL" id="HIZ85255.1"/>
    </source>
</evidence>
<organism evidence="2 3">
    <name type="scientific">Candidatus Coprenecus stercoravium</name>
    <dbReference type="NCBI Taxonomy" id="2840735"/>
    <lineage>
        <taxon>Bacteria</taxon>
        <taxon>Pseudomonadati</taxon>
        <taxon>Bacteroidota</taxon>
        <taxon>Bacteroidia</taxon>
        <taxon>Bacteroidales</taxon>
        <taxon>Rikenellaceae</taxon>
        <taxon>Rikenellaceae incertae sedis</taxon>
        <taxon>Candidatus Coprenecus</taxon>
    </lineage>
</organism>
<sequence length="144" mass="16120">MSDLNQIKDPGLFTVPDGYFSELEDRLHERIHTSRSGMSVMAMKVKPALMLTLMFGIIAGFGYLASKVTGLLYTDPLESGDPITAMIEEGWLESSFIYAYTDEIDVENALINSLEENVILDEELAGSIETMLTEEEIIEYLNLE</sequence>
<keyword evidence="1" id="KW-0812">Transmembrane</keyword>